<dbReference type="InterPro" id="IPR000182">
    <property type="entry name" value="GNAT_dom"/>
</dbReference>
<dbReference type="RefSeq" id="WP_380049653.1">
    <property type="nucleotide sequence ID" value="NZ_JBHLTC010000023.1"/>
</dbReference>
<dbReference type="EC" id="2.3.-.-" evidence="2"/>
<organism evidence="2 3">
    <name type="scientific">Kribbella deserti</name>
    <dbReference type="NCBI Taxonomy" id="1926257"/>
    <lineage>
        <taxon>Bacteria</taxon>
        <taxon>Bacillati</taxon>
        <taxon>Actinomycetota</taxon>
        <taxon>Actinomycetes</taxon>
        <taxon>Propionibacteriales</taxon>
        <taxon>Kribbellaceae</taxon>
        <taxon>Kribbella</taxon>
    </lineage>
</organism>
<reference evidence="2 3" key="1">
    <citation type="submission" date="2024-09" db="EMBL/GenBank/DDBJ databases">
        <authorList>
            <person name="Sun Q."/>
            <person name="Mori K."/>
        </authorList>
    </citation>
    <scope>NUCLEOTIDE SEQUENCE [LARGE SCALE GENOMIC DNA]</scope>
    <source>
        <strain evidence="2 3">CGMCC 1.15906</strain>
    </source>
</reference>
<dbReference type="Gene3D" id="3.40.630.30">
    <property type="match status" value="1"/>
</dbReference>
<dbReference type="SUPFAM" id="SSF55729">
    <property type="entry name" value="Acyl-CoA N-acyltransferases (Nat)"/>
    <property type="match status" value="1"/>
</dbReference>
<evidence type="ECO:0000259" key="1">
    <source>
        <dbReference type="PROSITE" id="PS51186"/>
    </source>
</evidence>
<dbReference type="InterPro" id="IPR016181">
    <property type="entry name" value="Acyl_CoA_acyltransferase"/>
</dbReference>
<dbReference type="Pfam" id="PF00583">
    <property type="entry name" value="Acetyltransf_1"/>
    <property type="match status" value="1"/>
</dbReference>
<dbReference type="EMBL" id="JBHLTC010000023">
    <property type="protein sequence ID" value="MFC0626324.1"/>
    <property type="molecule type" value="Genomic_DNA"/>
</dbReference>
<comment type="caution">
    <text evidence="2">The sequence shown here is derived from an EMBL/GenBank/DDBJ whole genome shotgun (WGS) entry which is preliminary data.</text>
</comment>
<dbReference type="Proteomes" id="UP001589890">
    <property type="component" value="Unassembled WGS sequence"/>
</dbReference>
<evidence type="ECO:0000313" key="2">
    <source>
        <dbReference type="EMBL" id="MFC0626324.1"/>
    </source>
</evidence>
<evidence type="ECO:0000313" key="3">
    <source>
        <dbReference type="Proteomes" id="UP001589890"/>
    </source>
</evidence>
<dbReference type="GO" id="GO:0016746">
    <property type="term" value="F:acyltransferase activity"/>
    <property type="evidence" value="ECO:0007669"/>
    <property type="project" value="UniProtKB-KW"/>
</dbReference>
<keyword evidence="3" id="KW-1185">Reference proteome</keyword>
<accession>A0ABV6QNV2</accession>
<protein>
    <submittedName>
        <fullName evidence="2">GNAT family N-acetyltransferase</fullName>
        <ecNumber evidence="2">2.3.-.-</ecNumber>
    </submittedName>
</protein>
<sequence length="148" mass="15890">MSFAPCRWAGAADAFWSARLAAPAGTATVLAEYGDQLAGFVHVVLDHEPKWGSLVDNLHVHHSPQRSGIGTRLLARAAEAVTDHATSKAMYLWVLRQNLAAQRFYLASGATCRDTATAPPPGGDPARLNGSPECLRMTWRDASQVGDH</sequence>
<dbReference type="CDD" id="cd04301">
    <property type="entry name" value="NAT_SF"/>
    <property type="match status" value="1"/>
</dbReference>
<keyword evidence="2" id="KW-0808">Transferase</keyword>
<name>A0ABV6QNV2_9ACTN</name>
<dbReference type="PROSITE" id="PS51186">
    <property type="entry name" value="GNAT"/>
    <property type="match status" value="1"/>
</dbReference>
<feature type="domain" description="N-acetyltransferase" evidence="1">
    <location>
        <begin position="1"/>
        <end position="131"/>
    </location>
</feature>
<gene>
    <name evidence="2" type="ORF">ACFFGN_19755</name>
</gene>
<keyword evidence="2" id="KW-0012">Acyltransferase</keyword>
<proteinExistence type="predicted"/>